<dbReference type="STRING" id="461836.A0A0L0DTW1"/>
<dbReference type="Pfam" id="PF19030">
    <property type="entry name" value="TSP1_ADAMTS"/>
    <property type="match status" value="4"/>
</dbReference>
<evidence type="ECO:0000256" key="2">
    <source>
        <dbReference type="ARBA" id="ARBA00022525"/>
    </source>
</evidence>
<dbReference type="Gene3D" id="3.40.390.10">
    <property type="entry name" value="Collagenase (Catalytic Domain)"/>
    <property type="match status" value="1"/>
</dbReference>
<dbReference type="InterPro" id="IPR050439">
    <property type="entry name" value="ADAMTS_ADAMTS-like"/>
</dbReference>
<dbReference type="GO" id="GO:0005576">
    <property type="term" value="C:extracellular region"/>
    <property type="evidence" value="ECO:0007669"/>
    <property type="project" value="UniProtKB-SubCell"/>
</dbReference>
<dbReference type="EMBL" id="GL349439">
    <property type="protein sequence ID" value="KNC55690.1"/>
    <property type="molecule type" value="Genomic_DNA"/>
</dbReference>
<dbReference type="InterPro" id="IPR036383">
    <property type="entry name" value="TSP1_rpt_sf"/>
</dbReference>
<dbReference type="AlphaFoldDB" id="A0A0L0DTW1"/>
<dbReference type="Gene3D" id="2.20.100.10">
    <property type="entry name" value="Thrombospondin type-1 (TSP1) repeat"/>
    <property type="match status" value="4"/>
</dbReference>
<reference evidence="8 9" key="1">
    <citation type="submission" date="2010-05" db="EMBL/GenBank/DDBJ databases">
        <title>The Genome Sequence of Thecamonas trahens ATCC 50062.</title>
        <authorList>
            <consortium name="The Broad Institute Genome Sequencing Platform"/>
            <person name="Russ C."/>
            <person name="Cuomo C."/>
            <person name="Shea T."/>
            <person name="Young S.K."/>
            <person name="Zeng Q."/>
            <person name="Koehrsen M."/>
            <person name="Haas B."/>
            <person name="Borodovsky M."/>
            <person name="Guigo R."/>
            <person name="Alvarado L."/>
            <person name="Berlin A."/>
            <person name="Bochicchio J."/>
            <person name="Borenstein D."/>
            <person name="Chapman S."/>
            <person name="Chen Z."/>
            <person name="Freedman E."/>
            <person name="Gellesch M."/>
            <person name="Goldberg J."/>
            <person name="Griggs A."/>
            <person name="Gujja S."/>
            <person name="Heilman E."/>
            <person name="Heiman D."/>
            <person name="Hepburn T."/>
            <person name="Howarth C."/>
            <person name="Jen D."/>
            <person name="Larson L."/>
            <person name="Mehta T."/>
            <person name="Park D."/>
            <person name="Pearson M."/>
            <person name="Roberts A."/>
            <person name="Saif S."/>
            <person name="Shenoy N."/>
            <person name="Sisk P."/>
            <person name="Stolte C."/>
            <person name="Sykes S."/>
            <person name="Thomson T."/>
            <person name="Walk T."/>
            <person name="White J."/>
            <person name="Yandava C."/>
            <person name="Burger G."/>
            <person name="Gray M.W."/>
            <person name="Holland P.W.H."/>
            <person name="King N."/>
            <person name="Lang F.B.F."/>
            <person name="Roger A.J."/>
            <person name="Ruiz-Trillo I."/>
            <person name="Lander E."/>
            <person name="Nusbaum C."/>
        </authorList>
    </citation>
    <scope>NUCLEOTIDE SEQUENCE [LARGE SCALE GENOMIC DNA]</scope>
    <source>
        <strain evidence="8 9">ATCC 50062</strain>
    </source>
</reference>
<evidence type="ECO:0000313" key="9">
    <source>
        <dbReference type="Proteomes" id="UP000054408"/>
    </source>
</evidence>
<dbReference type="GO" id="GO:0004222">
    <property type="term" value="F:metalloendopeptidase activity"/>
    <property type="evidence" value="ECO:0007669"/>
    <property type="project" value="TreeGrafter"/>
</dbReference>
<dbReference type="GO" id="GO:0030198">
    <property type="term" value="P:extracellular matrix organization"/>
    <property type="evidence" value="ECO:0007669"/>
    <property type="project" value="TreeGrafter"/>
</dbReference>
<keyword evidence="3 7" id="KW-0732">Signal</keyword>
<feature type="region of interest" description="Disordered" evidence="6">
    <location>
        <begin position="494"/>
        <end position="516"/>
    </location>
</feature>
<keyword evidence="2" id="KW-0964">Secreted</keyword>
<dbReference type="SUPFAM" id="SSF82895">
    <property type="entry name" value="TSP-1 type 1 repeat"/>
    <property type="match status" value="4"/>
</dbReference>
<dbReference type="GO" id="GO:0006508">
    <property type="term" value="P:proteolysis"/>
    <property type="evidence" value="ECO:0007669"/>
    <property type="project" value="TreeGrafter"/>
</dbReference>
<keyword evidence="4" id="KW-0677">Repeat</keyword>
<dbReference type="SMART" id="SM00209">
    <property type="entry name" value="TSP1"/>
    <property type="match status" value="4"/>
</dbReference>
<evidence type="ECO:0008006" key="10">
    <source>
        <dbReference type="Google" id="ProtNLM"/>
    </source>
</evidence>
<dbReference type="Proteomes" id="UP000054408">
    <property type="component" value="Unassembled WGS sequence"/>
</dbReference>
<dbReference type="InterPro" id="IPR024079">
    <property type="entry name" value="MetalloPept_cat_dom_sf"/>
</dbReference>
<feature type="region of interest" description="Disordered" evidence="6">
    <location>
        <begin position="782"/>
        <end position="802"/>
    </location>
</feature>
<keyword evidence="5" id="KW-0325">Glycoprotein</keyword>
<proteinExistence type="predicted"/>
<dbReference type="PROSITE" id="PS50092">
    <property type="entry name" value="TSP1"/>
    <property type="match status" value="4"/>
</dbReference>
<dbReference type="RefSeq" id="XP_013761457.1">
    <property type="nucleotide sequence ID" value="XM_013906003.1"/>
</dbReference>
<keyword evidence="9" id="KW-1185">Reference proteome</keyword>
<dbReference type="OrthoDB" id="10035764at2759"/>
<dbReference type="InterPro" id="IPR000884">
    <property type="entry name" value="TSP1_rpt"/>
</dbReference>
<accession>A0A0L0DTW1</accession>
<dbReference type="FunFam" id="2.20.100.10:FF:000005">
    <property type="entry name" value="ADAM metallopeptidase with thrombospondin type 1 motif 9"/>
    <property type="match status" value="3"/>
</dbReference>
<dbReference type="GO" id="GO:0031012">
    <property type="term" value="C:extracellular matrix"/>
    <property type="evidence" value="ECO:0007669"/>
    <property type="project" value="TreeGrafter"/>
</dbReference>
<evidence type="ECO:0000256" key="1">
    <source>
        <dbReference type="ARBA" id="ARBA00004613"/>
    </source>
</evidence>
<evidence type="ECO:0000256" key="6">
    <source>
        <dbReference type="SAM" id="MobiDB-lite"/>
    </source>
</evidence>
<gene>
    <name evidence="8" type="ORF">AMSG_01959</name>
</gene>
<dbReference type="PANTHER" id="PTHR13723:SF281">
    <property type="entry name" value="PAPILIN"/>
    <property type="match status" value="1"/>
</dbReference>
<comment type="subcellular location">
    <subcellularLocation>
        <location evidence="1">Secreted</location>
    </subcellularLocation>
</comment>
<evidence type="ECO:0000256" key="5">
    <source>
        <dbReference type="ARBA" id="ARBA00023180"/>
    </source>
</evidence>
<organism evidence="8 9">
    <name type="scientific">Thecamonas trahens ATCC 50062</name>
    <dbReference type="NCBI Taxonomy" id="461836"/>
    <lineage>
        <taxon>Eukaryota</taxon>
        <taxon>Apusozoa</taxon>
        <taxon>Apusomonadida</taxon>
        <taxon>Apusomonadidae</taxon>
        <taxon>Thecamonas</taxon>
    </lineage>
</organism>
<evidence type="ECO:0000256" key="3">
    <source>
        <dbReference type="ARBA" id="ARBA00022729"/>
    </source>
</evidence>
<sequence>MANVVVLVAFVVCLSITIQAVRIDHGLVMGSNPFRTSFAVELVAKDGSVVARTTARYAGDAHVAADGATGAWEVEPRELAGLQPNVAYAYTATEQRKMRSDAGLAHDSSFERAVYTGEYVATGLAGDDRGNVRPLLSKATVPALAFDEASPIDDEVVRREAVFVDPELAESLAPGIEFEMAVHEEIFRVQVTSTSRRLHNALAVSATLLCAAKDAMAHQACGTATLVVHRHVVVANLVHEAHKDPSAPLEHYQLRYHGSGENDPDPMHKVRTIDQQRFPDEESVLPPADAAMADDESSDAANRLASDDTTAGGVPILDVFVAYTTAMKNGRGGTSAAEAHILLGETESNEIYQNSGVNMHMRIVYTKEYAYTELSSGSNMLTDFRNNNGVFSDVTSIRAMYGADIGSLWTQTHGGSCGVGYVATSMNQSPVYAVAVCKQSCAVGYYTFAHEHGHNMGCNHDLANDGVKLHPYSLGHHWSGNAYRSAMAYSPGTRVKHHSSPLRTHNGQPTGVADVSDNARSLNNAISMTTNWYPDTIDWSVGTYGACSVSCGGGVATRPVTCQLASGTVIDDALCEIEAAKPSTSQACNTQSCATYSWQTGSFGACSVACGGGSQSRSVDCVESATGTIVAETNCDAGSKPATSQSCNSQVCVTYSWVAGSWGSCSVACGGGSQSRTVECESSTGSTVADANCDAGTQPAATQICNTQACPTYAWVTSGWTTCSEPCGPEGLQTRTATCYRDGSAVVADTFCTDPMPALQQTCNTGLCAQSTRGWPVRGVRARRRARSWGKRHESSSARTWR</sequence>
<evidence type="ECO:0000256" key="4">
    <source>
        <dbReference type="ARBA" id="ARBA00022737"/>
    </source>
</evidence>
<evidence type="ECO:0000256" key="7">
    <source>
        <dbReference type="SAM" id="SignalP"/>
    </source>
</evidence>
<name>A0A0L0DTW1_THETB</name>
<evidence type="ECO:0000313" key="8">
    <source>
        <dbReference type="EMBL" id="KNC55690.1"/>
    </source>
</evidence>
<feature type="chain" id="PRO_5005537929" description="Peptidase M12B domain-containing protein" evidence="7">
    <location>
        <begin position="21"/>
        <end position="802"/>
    </location>
</feature>
<dbReference type="eggNOG" id="KOG3538">
    <property type="taxonomic scope" value="Eukaryota"/>
</dbReference>
<dbReference type="PANTHER" id="PTHR13723">
    <property type="entry name" value="ADAMTS A DISINTEGRIN AND METALLOPROTEASE WITH THROMBOSPONDIN MOTIFS PROTEASE"/>
    <property type="match status" value="1"/>
</dbReference>
<dbReference type="SUPFAM" id="SSF55486">
    <property type="entry name" value="Metalloproteases ('zincins'), catalytic domain"/>
    <property type="match status" value="1"/>
</dbReference>
<protein>
    <recommendedName>
        <fullName evidence="10">Peptidase M12B domain-containing protein</fullName>
    </recommendedName>
</protein>
<feature type="signal peptide" evidence="7">
    <location>
        <begin position="1"/>
        <end position="20"/>
    </location>
</feature>
<dbReference type="Pfam" id="PF13582">
    <property type="entry name" value="Reprolysin_3"/>
    <property type="match status" value="1"/>
</dbReference>
<dbReference type="GeneID" id="25561674"/>